<comment type="caution">
    <text evidence="2">The sequence shown here is derived from an EMBL/GenBank/DDBJ whole genome shotgun (WGS) entry which is preliminary data.</text>
</comment>
<name>A0A553C793_9FLAO</name>
<organism evidence="2 3">
    <name type="scientific">Flavobacterium franklandianum</name>
    <dbReference type="NCBI Taxonomy" id="2594430"/>
    <lineage>
        <taxon>Bacteria</taxon>
        <taxon>Pseudomonadati</taxon>
        <taxon>Bacteroidota</taxon>
        <taxon>Flavobacteriia</taxon>
        <taxon>Flavobacteriales</taxon>
        <taxon>Flavobacteriaceae</taxon>
        <taxon>Flavobacterium</taxon>
    </lineage>
</organism>
<evidence type="ECO:0000313" key="2">
    <source>
        <dbReference type="EMBL" id="TRX16375.1"/>
    </source>
</evidence>
<dbReference type="RefSeq" id="WP_143390775.1">
    <property type="nucleotide sequence ID" value="NZ_VJZQ01000013.1"/>
</dbReference>
<feature type="transmembrane region" description="Helical" evidence="1">
    <location>
        <begin position="30"/>
        <end position="47"/>
    </location>
</feature>
<sequence length="75" mass="8251">MAGIAIVILPFVPGRHGTSTVEDFGLKNTIVFSAIFYIVLVVLAINANNRKVEYKISSLEVDIETLKSKKSELID</sequence>
<dbReference type="EMBL" id="VJZR01000014">
    <property type="protein sequence ID" value="TRX16375.1"/>
    <property type="molecule type" value="Genomic_DNA"/>
</dbReference>
<proteinExistence type="predicted"/>
<keyword evidence="1" id="KW-0812">Transmembrane</keyword>
<accession>A0A553C793</accession>
<keyword evidence="1" id="KW-0472">Membrane</keyword>
<evidence type="ECO:0000256" key="1">
    <source>
        <dbReference type="SAM" id="Phobius"/>
    </source>
</evidence>
<keyword evidence="3" id="KW-1185">Reference proteome</keyword>
<evidence type="ECO:0000313" key="3">
    <source>
        <dbReference type="Proteomes" id="UP000318585"/>
    </source>
</evidence>
<dbReference type="AlphaFoldDB" id="A0A553C793"/>
<gene>
    <name evidence="2" type="ORF">FNW17_13360</name>
</gene>
<protein>
    <submittedName>
        <fullName evidence="2">Uncharacterized protein</fullName>
    </submittedName>
</protein>
<reference evidence="2 3" key="1">
    <citation type="submission" date="2019-07" db="EMBL/GenBank/DDBJ databases">
        <title>Novel species of Flavobacterium.</title>
        <authorList>
            <person name="Liu Q."/>
            <person name="Xin Y.-H."/>
        </authorList>
    </citation>
    <scope>NUCLEOTIDE SEQUENCE [LARGE SCALE GENOMIC DNA]</scope>
    <source>
        <strain evidence="2 3">LB3P56</strain>
    </source>
</reference>
<dbReference type="Proteomes" id="UP000318585">
    <property type="component" value="Unassembled WGS sequence"/>
</dbReference>
<keyword evidence="1" id="KW-1133">Transmembrane helix</keyword>